<dbReference type="SUPFAM" id="SSF56281">
    <property type="entry name" value="Metallo-hydrolase/oxidoreductase"/>
    <property type="match status" value="1"/>
</dbReference>
<evidence type="ECO:0000313" key="2">
    <source>
        <dbReference type="Proteomes" id="UP000639051"/>
    </source>
</evidence>
<dbReference type="Proteomes" id="UP000639051">
    <property type="component" value="Unassembled WGS sequence"/>
</dbReference>
<gene>
    <name evidence="1" type="ORF">JJE72_13700</name>
</gene>
<dbReference type="Gene3D" id="3.60.15.10">
    <property type="entry name" value="Ribonuclease Z/Hydroxyacylglutathione hydrolase-like"/>
    <property type="match status" value="1"/>
</dbReference>
<comment type="caution">
    <text evidence="1">The sequence shown here is derived from an EMBL/GenBank/DDBJ whole genome shotgun (WGS) entry which is preliminary data.</text>
</comment>
<proteinExistence type="predicted"/>
<dbReference type="PANTHER" id="PTHR43546">
    <property type="entry name" value="UPF0173 METAL-DEPENDENT HYDROLASE MJ1163-RELATED"/>
    <property type="match status" value="1"/>
</dbReference>
<dbReference type="InterPro" id="IPR050114">
    <property type="entry name" value="UPF0173_UPF0282_UlaG_hydrolase"/>
</dbReference>
<protein>
    <submittedName>
        <fullName evidence="1">MBL fold metallo-hydrolase</fullName>
    </submittedName>
</protein>
<dbReference type="PANTHER" id="PTHR43546:SF3">
    <property type="entry name" value="UPF0173 METAL-DEPENDENT HYDROLASE MJ1163"/>
    <property type="match status" value="1"/>
</dbReference>
<keyword evidence="2" id="KW-1185">Reference proteome</keyword>
<dbReference type="InterPro" id="IPR036866">
    <property type="entry name" value="RibonucZ/Hydroxyglut_hydro"/>
</dbReference>
<sequence>MLMTKFTHACVRLERGGAGAEQASRSVLVIDPGNFSEVEEALSGAQAFLVTHEHSDHVDLPRVAAVLEADPGLQGWAPEKVAGQLKEAAPSCADRIHTAEPDTEFEAAGFRIQTFGSQHALIHASIPVVANIGYLVDGEVFHPGDSFTVPPGVDVETLLVPIHAPWSKIGEVLDFLIAVRARRAYPIHNALLNDRGTGLVESHAGRIGGIYGTEFAHLEPGESVEL</sequence>
<reference evidence="1 2" key="1">
    <citation type="submission" date="2021-01" db="EMBL/GenBank/DDBJ databases">
        <title>Genome public.</title>
        <authorList>
            <person name="Liu C."/>
            <person name="Sun Q."/>
        </authorList>
    </citation>
    <scope>NUCLEOTIDE SEQUENCE [LARGE SCALE GENOMIC DNA]</scope>
    <source>
        <strain evidence="1 2">JC656</strain>
    </source>
</reference>
<organism evidence="1 2">
    <name type="scientific">Sinomonas cellulolyticus</name>
    <dbReference type="NCBI Taxonomy" id="2801916"/>
    <lineage>
        <taxon>Bacteria</taxon>
        <taxon>Bacillati</taxon>
        <taxon>Actinomycetota</taxon>
        <taxon>Actinomycetes</taxon>
        <taxon>Micrococcales</taxon>
        <taxon>Micrococcaceae</taxon>
        <taxon>Sinomonas</taxon>
    </lineage>
</organism>
<dbReference type="Pfam" id="PF13483">
    <property type="entry name" value="Lactamase_B_3"/>
    <property type="match status" value="1"/>
</dbReference>
<accession>A0ABS1K4H0</accession>
<evidence type="ECO:0000313" key="1">
    <source>
        <dbReference type="EMBL" id="MBL0706546.1"/>
    </source>
</evidence>
<name>A0ABS1K4H0_9MICC</name>
<dbReference type="RefSeq" id="WP_189692923.1">
    <property type="nucleotide sequence ID" value="NZ_BNCM01000003.1"/>
</dbReference>
<dbReference type="EMBL" id="JAERRC010000030">
    <property type="protein sequence ID" value="MBL0706546.1"/>
    <property type="molecule type" value="Genomic_DNA"/>
</dbReference>